<sequence>MSAIKCSITNVESLSVSSYVKAEPCTQVSDCNYETCTGTDWHIACEHGLCTCSFSAGGSNRFLNCTETDGFRLLAHPTLIVVIHSSAQLVYDGDAPTITTYVTVAGGKPYVKAEPCTQTSDCHFETCTGSDWHLGCVQGVCTCTPTSGSTACQSDADCGRNHFCPFGLRWRCSSFDHYCHCRRG</sequence>
<protein>
    <recommendedName>
        <fullName evidence="3">EB domain-containing protein</fullName>
    </recommendedName>
</protein>
<evidence type="ECO:0000313" key="2">
    <source>
        <dbReference type="Proteomes" id="UP001634394"/>
    </source>
</evidence>
<dbReference type="AlphaFoldDB" id="A0ABD3T661"/>
<evidence type="ECO:0000313" key="1">
    <source>
        <dbReference type="EMBL" id="KAL3832111.1"/>
    </source>
</evidence>
<gene>
    <name evidence="1" type="ORF">ACJMK2_023784</name>
</gene>
<dbReference type="EMBL" id="JBJQND010000019">
    <property type="protein sequence ID" value="KAL3832111.1"/>
    <property type="molecule type" value="Genomic_DNA"/>
</dbReference>
<keyword evidence="2" id="KW-1185">Reference proteome</keyword>
<organism evidence="1 2">
    <name type="scientific">Sinanodonta woodiana</name>
    <name type="common">Chinese pond mussel</name>
    <name type="synonym">Anodonta woodiana</name>
    <dbReference type="NCBI Taxonomy" id="1069815"/>
    <lineage>
        <taxon>Eukaryota</taxon>
        <taxon>Metazoa</taxon>
        <taxon>Spiralia</taxon>
        <taxon>Lophotrochozoa</taxon>
        <taxon>Mollusca</taxon>
        <taxon>Bivalvia</taxon>
        <taxon>Autobranchia</taxon>
        <taxon>Heteroconchia</taxon>
        <taxon>Palaeoheterodonta</taxon>
        <taxon>Unionida</taxon>
        <taxon>Unionoidea</taxon>
        <taxon>Unionidae</taxon>
        <taxon>Unioninae</taxon>
        <taxon>Sinanodonta</taxon>
    </lineage>
</organism>
<accession>A0ABD3T661</accession>
<name>A0ABD3T661_SINWO</name>
<dbReference type="Proteomes" id="UP001634394">
    <property type="component" value="Unassembled WGS sequence"/>
</dbReference>
<proteinExistence type="predicted"/>
<evidence type="ECO:0008006" key="3">
    <source>
        <dbReference type="Google" id="ProtNLM"/>
    </source>
</evidence>
<reference evidence="1 2" key="1">
    <citation type="submission" date="2024-11" db="EMBL/GenBank/DDBJ databases">
        <title>Chromosome-level genome assembly of the freshwater bivalve Anodonta woodiana.</title>
        <authorList>
            <person name="Chen X."/>
        </authorList>
    </citation>
    <scope>NUCLEOTIDE SEQUENCE [LARGE SCALE GENOMIC DNA]</scope>
    <source>
        <strain evidence="1">MN2024</strain>
        <tissue evidence="1">Gills</tissue>
    </source>
</reference>
<comment type="caution">
    <text evidence="1">The sequence shown here is derived from an EMBL/GenBank/DDBJ whole genome shotgun (WGS) entry which is preliminary data.</text>
</comment>